<dbReference type="EMBL" id="LACI01002373">
    <property type="protein sequence ID" value="KJU82292.1"/>
    <property type="molecule type" value="Genomic_DNA"/>
</dbReference>
<organism evidence="1 2">
    <name type="scientific">Candidatus Magnetobacterium bavaricum</name>
    <dbReference type="NCBI Taxonomy" id="29290"/>
    <lineage>
        <taxon>Bacteria</taxon>
        <taxon>Pseudomonadati</taxon>
        <taxon>Nitrospirota</taxon>
        <taxon>Thermodesulfovibrionia</taxon>
        <taxon>Thermodesulfovibrionales</taxon>
        <taxon>Candidatus Magnetobacteriaceae</taxon>
        <taxon>Candidatus Magnetobacterium</taxon>
    </lineage>
</organism>
<keyword evidence="2" id="KW-1185">Reference proteome</keyword>
<dbReference type="Proteomes" id="UP000033423">
    <property type="component" value="Unassembled WGS sequence"/>
</dbReference>
<dbReference type="InterPro" id="IPR036390">
    <property type="entry name" value="WH_DNA-bd_sf"/>
</dbReference>
<evidence type="ECO:0000313" key="1">
    <source>
        <dbReference type="EMBL" id="KJU82292.1"/>
    </source>
</evidence>
<accession>A0A0F3GKE2</accession>
<dbReference type="InterPro" id="IPR036388">
    <property type="entry name" value="WH-like_DNA-bd_sf"/>
</dbReference>
<dbReference type="AlphaFoldDB" id="A0A0F3GKE2"/>
<comment type="caution">
    <text evidence="1">The sequence shown here is derived from an EMBL/GenBank/DDBJ whole genome shotgun (WGS) entry which is preliminary data.</text>
</comment>
<protein>
    <submittedName>
        <fullName evidence="1">MarR family transcriptional regulator</fullName>
    </submittedName>
</protein>
<dbReference type="SUPFAM" id="SSF46785">
    <property type="entry name" value="Winged helix' DNA-binding domain"/>
    <property type="match status" value="1"/>
</dbReference>
<proteinExistence type="predicted"/>
<reference evidence="1 2" key="1">
    <citation type="submission" date="2015-02" db="EMBL/GenBank/DDBJ databases">
        <title>Single-cell genomics of uncultivated deep-branching MTB reveals a conserved set of magnetosome genes.</title>
        <authorList>
            <person name="Kolinko S."/>
            <person name="Richter M."/>
            <person name="Glockner F.O."/>
            <person name="Brachmann A."/>
            <person name="Schuler D."/>
        </authorList>
    </citation>
    <scope>NUCLEOTIDE SEQUENCE [LARGE SCALE GENOMIC DNA]</scope>
    <source>
        <strain evidence="1">TM-1</strain>
    </source>
</reference>
<sequence>MTGINLFLTLYVLYVIVHEMNEYITLRLLDEIEKESEITQRLLSDRLVLDIGPVNTYIKRLCQNGYVKPTTLPRNRFKYIINPNDFVEKVRLTYSYMLHSIIYFREVRELIEHTYAKMADYGIRNIVLLGDGEVDEMCYISTHGLPIKIIGILFKKHGREVAEK</sequence>
<gene>
    <name evidence="1" type="ORF">MBAV_005509</name>
</gene>
<evidence type="ECO:0000313" key="2">
    <source>
        <dbReference type="Proteomes" id="UP000033423"/>
    </source>
</evidence>
<dbReference type="Pfam" id="PF13412">
    <property type="entry name" value="HTH_24"/>
    <property type="match status" value="1"/>
</dbReference>
<dbReference type="Gene3D" id="1.10.10.10">
    <property type="entry name" value="Winged helix-like DNA-binding domain superfamily/Winged helix DNA-binding domain"/>
    <property type="match status" value="1"/>
</dbReference>
<name>A0A0F3GKE2_9BACT</name>